<dbReference type="EMBL" id="CP001614">
    <property type="protein sequence ID" value="ACR12661.1"/>
    <property type="molecule type" value="Genomic_DNA"/>
</dbReference>
<keyword evidence="3" id="KW-1185">Reference proteome</keyword>
<accession>C5BJJ3</accession>
<dbReference type="AlphaFoldDB" id="C5BJJ3"/>
<name>C5BJJ3_TERTT</name>
<dbReference type="HOGENOM" id="CLU_110138_0_0_6"/>
<dbReference type="Proteomes" id="UP000009080">
    <property type="component" value="Chromosome"/>
</dbReference>
<feature type="domain" description="Pvc16 N-terminal" evidence="1">
    <location>
        <begin position="8"/>
        <end position="179"/>
    </location>
</feature>
<protein>
    <recommendedName>
        <fullName evidence="1">Pvc16 N-terminal domain-containing protein</fullName>
    </recommendedName>
</protein>
<reference evidence="2 3" key="1">
    <citation type="journal article" date="2009" name="PLoS ONE">
        <title>The complete genome of Teredinibacter turnerae T7901: an intracellular endosymbiont of marine wood-boring bivalves (shipworms).</title>
        <authorList>
            <person name="Yang J.C."/>
            <person name="Madupu R."/>
            <person name="Durkin A.S."/>
            <person name="Ekborg N.A."/>
            <person name="Pedamallu C.S."/>
            <person name="Hostetler J.B."/>
            <person name="Radune D."/>
            <person name="Toms B.S."/>
            <person name="Henrissat B."/>
            <person name="Coutinho P.M."/>
            <person name="Schwarz S."/>
            <person name="Field L."/>
            <person name="Trindade-Silva A.E."/>
            <person name="Soares C.A.G."/>
            <person name="Elshahawi S."/>
            <person name="Hanora A."/>
            <person name="Schmidt E.W."/>
            <person name="Haygood M.G."/>
            <person name="Posfai J."/>
            <person name="Benner J."/>
            <person name="Madinger C."/>
            <person name="Nove J."/>
            <person name="Anton B."/>
            <person name="Chaudhary K."/>
            <person name="Foster J."/>
            <person name="Holman A."/>
            <person name="Kumar S."/>
            <person name="Lessard P.A."/>
            <person name="Luyten Y.A."/>
            <person name="Slatko B."/>
            <person name="Wood N."/>
            <person name="Wu B."/>
            <person name="Teplitski M."/>
            <person name="Mougous J.D."/>
            <person name="Ward N."/>
            <person name="Eisen J.A."/>
            <person name="Badger J.H."/>
            <person name="Distel D.L."/>
        </authorList>
    </citation>
    <scope>NUCLEOTIDE SEQUENCE [LARGE SCALE GENOMIC DNA]</scope>
    <source>
        <strain evidence="3">ATCC 39867 / T7901</strain>
    </source>
</reference>
<dbReference type="InterPro" id="IPR025351">
    <property type="entry name" value="Pvc16_N"/>
</dbReference>
<evidence type="ECO:0000313" key="2">
    <source>
        <dbReference type="EMBL" id="ACR12661.1"/>
    </source>
</evidence>
<dbReference type="KEGG" id="ttu:TERTU_2217"/>
<organism evidence="2 3">
    <name type="scientific">Teredinibacter turnerae (strain ATCC 39867 / T7901)</name>
    <dbReference type="NCBI Taxonomy" id="377629"/>
    <lineage>
        <taxon>Bacteria</taxon>
        <taxon>Pseudomonadati</taxon>
        <taxon>Pseudomonadota</taxon>
        <taxon>Gammaproteobacteria</taxon>
        <taxon>Cellvibrionales</taxon>
        <taxon>Cellvibrionaceae</taxon>
        <taxon>Teredinibacter</taxon>
    </lineage>
</organism>
<dbReference type="RefSeq" id="WP_015818773.1">
    <property type="nucleotide sequence ID" value="NC_012997.1"/>
</dbReference>
<evidence type="ECO:0000259" key="1">
    <source>
        <dbReference type="Pfam" id="PF14065"/>
    </source>
</evidence>
<proteinExistence type="predicted"/>
<dbReference type="OrthoDB" id="7560784at2"/>
<evidence type="ECO:0000313" key="3">
    <source>
        <dbReference type="Proteomes" id="UP000009080"/>
    </source>
</evidence>
<dbReference type="eggNOG" id="ENOG5032Z3H">
    <property type="taxonomic scope" value="Bacteria"/>
</dbReference>
<dbReference type="Pfam" id="PF14065">
    <property type="entry name" value="Pvc16_N"/>
    <property type="match status" value="1"/>
</dbReference>
<dbReference type="STRING" id="377629.TERTU_2217"/>
<gene>
    <name evidence="2" type="ordered locus">TERTU_2217</name>
</gene>
<sequence length="189" mass="20965">MLDKALNLIATRLNAYILNRVDLDEDIVQLASPVSPDGVSPIEANDKILIFLANIAKDTLAHSTRFKTIEAGGLRVEEPLHLNFYLFVAANFHASRYGEALTFLSYAIQHLHENPVVDRRTVADLPPGLDRLIVDIQNTDINESTNLWGVLGGKYLPSVFYKVRLITLRSESVVSRINPASAPEPTFGQ</sequence>